<evidence type="ECO:0000313" key="13">
    <source>
        <dbReference type="EMBL" id="EHB91841.1"/>
    </source>
</evidence>
<evidence type="ECO:0000256" key="8">
    <source>
        <dbReference type="ARBA" id="ARBA00022741"/>
    </source>
</evidence>
<comment type="catalytic activity">
    <reaction evidence="11">
        <text>L-threonine + hydrogencarbonate + ATP = L-threonylcarbamoyladenylate + diphosphate + H2O</text>
        <dbReference type="Rhea" id="RHEA:36407"/>
        <dbReference type="ChEBI" id="CHEBI:15377"/>
        <dbReference type="ChEBI" id="CHEBI:17544"/>
        <dbReference type="ChEBI" id="CHEBI:30616"/>
        <dbReference type="ChEBI" id="CHEBI:33019"/>
        <dbReference type="ChEBI" id="CHEBI:57926"/>
        <dbReference type="ChEBI" id="CHEBI:73682"/>
        <dbReference type="EC" id="2.7.7.87"/>
    </reaction>
</comment>
<evidence type="ECO:0000256" key="1">
    <source>
        <dbReference type="ARBA" id="ARBA00004496"/>
    </source>
</evidence>
<comment type="caution">
    <text evidence="13">The sequence shown here is derived from an EMBL/GenBank/DDBJ whole genome shotgun (WGS) entry which is preliminary data.</text>
</comment>
<evidence type="ECO:0000256" key="10">
    <source>
        <dbReference type="ARBA" id="ARBA00029774"/>
    </source>
</evidence>
<name>G5HB75_9BACT</name>
<evidence type="ECO:0000256" key="5">
    <source>
        <dbReference type="ARBA" id="ARBA00022679"/>
    </source>
</evidence>
<reference evidence="13 14" key="1">
    <citation type="submission" date="2011-08" db="EMBL/GenBank/DDBJ databases">
        <title>The Genome Sequence of Alistipes indistinctus YIT 12060.</title>
        <authorList>
            <consortium name="The Broad Institute Genome Sequencing Platform"/>
            <person name="Earl A."/>
            <person name="Ward D."/>
            <person name="Feldgarden M."/>
            <person name="Gevers D."/>
            <person name="Morotomi M."/>
            <person name="Young S.K."/>
            <person name="Zeng Q."/>
            <person name="Gargeya S."/>
            <person name="Fitzgerald M."/>
            <person name="Haas B."/>
            <person name="Abouelleil A."/>
            <person name="Alvarado L."/>
            <person name="Arachchi H.M."/>
            <person name="Berlin A."/>
            <person name="Brown A."/>
            <person name="Chapman S.B."/>
            <person name="Chen Z."/>
            <person name="Dunbar C."/>
            <person name="Freedman E."/>
            <person name="Gearin G."/>
            <person name="Gellesch M."/>
            <person name="Goldberg J."/>
            <person name="Griggs A."/>
            <person name="Gujja S."/>
            <person name="Heiman D."/>
            <person name="Howarth C."/>
            <person name="Larson L."/>
            <person name="Lui A."/>
            <person name="MacDonald P.J.P."/>
            <person name="Montmayeur A."/>
            <person name="Murphy C."/>
            <person name="Neiman D."/>
            <person name="Pearson M."/>
            <person name="Priest M."/>
            <person name="Roberts A."/>
            <person name="Saif S."/>
            <person name="Shea T."/>
            <person name="Shenoy N."/>
            <person name="Sisk P."/>
            <person name="Stolte C."/>
            <person name="Sykes S."/>
            <person name="Wortman J."/>
            <person name="Nusbaum C."/>
            <person name="Birren B."/>
        </authorList>
    </citation>
    <scope>NUCLEOTIDE SEQUENCE [LARGE SCALE GENOMIC DNA]</scope>
    <source>
        <strain evidence="13 14">YIT 12060</strain>
    </source>
</reference>
<keyword evidence="4" id="KW-0963">Cytoplasm</keyword>
<comment type="subcellular location">
    <subcellularLocation>
        <location evidence="1">Cytoplasm</location>
    </subcellularLocation>
</comment>
<dbReference type="Proteomes" id="UP000006008">
    <property type="component" value="Unassembled WGS sequence"/>
</dbReference>
<accession>G5HB75</accession>
<keyword evidence="9" id="KW-0067">ATP-binding</keyword>
<evidence type="ECO:0000256" key="4">
    <source>
        <dbReference type="ARBA" id="ARBA00022490"/>
    </source>
</evidence>
<sequence length="200" mass="22166">MSIFVRFNTMAMTLDEQINQALEVLRRGGIILYPTDTVWGIGCDATNPEAVGKIYALKKSENKKSMLVLLDQIEKVSLYIQKVPDVAWQLYEVADKPLTLILPEARGVAANLIPEEGTLGIRIADHEFCKRLIRKLRKPLVSTSANITGQPTPATFSEISKEIVDGVDLVIDPQFDEHPTHKASSILMVGIDGEIKIIRA</sequence>
<proteinExistence type="inferred from homology"/>
<dbReference type="PANTHER" id="PTHR17490:SF16">
    <property type="entry name" value="THREONYLCARBAMOYL-AMP SYNTHASE"/>
    <property type="match status" value="1"/>
</dbReference>
<keyword evidence="6" id="KW-0819">tRNA processing</keyword>
<dbReference type="InterPro" id="IPR006070">
    <property type="entry name" value="Sua5-like_dom"/>
</dbReference>
<dbReference type="GO" id="GO:0005524">
    <property type="term" value="F:ATP binding"/>
    <property type="evidence" value="ECO:0007669"/>
    <property type="project" value="UniProtKB-KW"/>
</dbReference>
<evidence type="ECO:0000256" key="9">
    <source>
        <dbReference type="ARBA" id="ARBA00022840"/>
    </source>
</evidence>
<dbReference type="InterPro" id="IPR050156">
    <property type="entry name" value="TC-AMP_synthase_SUA5"/>
</dbReference>
<dbReference type="EC" id="2.7.7.87" evidence="3"/>
<dbReference type="GO" id="GO:0008033">
    <property type="term" value="P:tRNA processing"/>
    <property type="evidence" value="ECO:0007669"/>
    <property type="project" value="UniProtKB-KW"/>
</dbReference>
<dbReference type="NCBIfam" id="TIGR00057">
    <property type="entry name" value="L-threonylcarbamoyladenylate synthase"/>
    <property type="match status" value="1"/>
</dbReference>
<dbReference type="RefSeq" id="WP_009134696.1">
    <property type="nucleotide sequence ID" value="NZ_JH370372.1"/>
</dbReference>
<dbReference type="SUPFAM" id="SSF55821">
    <property type="entry name" value="YrdC/RibB"/>
    <property type="match status" value="1"/>
</dbReference>
<dbReference type="AlphaFoldDB" id="G5HB75"/>
<keyword evidence="5" id="KW-0808">Transferase</keyword>
<dbReference type="GO" id="GO:0005737">
    <property type="term" value="C:cytoplasm"/>
    <property type="evidence" value="ECO:0007669"/>
    <property type="project" value="UniProtKB-SubCell"/>
</dbReference>
<dbReference type="Pfam" id="PF01300">
    <property type="entry name" value="Sua5_yciO_yrdC"/>
    <property type="match status" value="1"/>
</dbReference>
<evidence type="ECO:0000256" key="6">
    <source>
        <dbReference type="ARBA" id="ARBA00022694"/>
    </source>
</evidence>
<comment type="similarity">
    <text evidence="2">Belongs to the SUA5 family.</text>
</comment>
<dbReference type="GO" id="GO:0000049">
    <property type="term" value="F:tRNA binding"/>
    <property type="evidence" value="ECO:0007669"/>
    <property type="project" value="TreeGrafter"/>
</dbReference>
<dbReference type="Gene3D" id="3.90.870.10">
    <property type="entry name" value="DHBP synthase"/>
    <property type="match status" value="1"/>
</dbReference>
<evidence type="ECO:0000313" key="14">
    <source>
        <dbReference type="Proteomes" id="UP000006008"/>
    </source>
</evidence>
<feature type="domain" description="YrdC-like" evidence="12">
    <location>
        <begin position="15"/>
        <end position="200"/>
    </location>
</feature>
<gene>
    <name evidence="13" type="ORF">HMPREF9450_01890</name>
</gene>
<evidence type="ECO:0000256" key="11">
    <source>
        <dbReference type="ARBA" id="ARBA00048366"/>
    </source>
</evidence>
<evidence type="ECO:0000256" key="2">
    <source>
        <dbReference type="ARBA" id="ARBA00007663"/>
    </source>
</evidence>
<evidence type="ECO:0000259" key="12">
    <source>
        <dbReference type="PROSITE" id="PS51163"/>
    </source>
</evidence>
<dbReference type="HOGENOM" id="CLU_031397_3_2_10"/>
<keyword evidence="14" id="KW-1185">Reference proteome</keyword>
<dbReference type="GO" id="GO:0006450">
    <property type="term" value="P:regulation of translational fidelity"/>
    <property type="evidence" value="ECO:0007669"/>
    <property type="project" value="TreeGrafter"/>
</dbReference>
<evidence type="ECO:0000256" key="3">
    <source>
        <dbReference type="ARBA" id="ARBA00012584"/>
    </source>
</evidence>
<dbReference type="STRING" id="742725.HMPREF9450_01890"/>
<keyword evidence="7" id="KW-0548">Nucleotidyltransferase</keyword>
<keyword evidence="8" id="KW-0547">Nucleotide-binding</keyword>
<dbReference type="EMBL" id="ADLD01000013">
    <property type="protein sequence ID" value="EHB91841.1"/>
    <property type="molecule type" value="Genomic_DNA"/>
</dbReference>
<protein>
    <recommendedName>
        <fullName evidence="10">L-threonylcarbamoyladenylate synthase</fullName>
        <ecNumber evidence="3">2.7.7.87</ecNumber>
    </recommendedName>
    <alternativeName>
        <fullName evidence="10">L-threonylcarbamoyladenylate synthase</fullName>
    </alternativeName>
</protein>
<dbReference type="PANTHER" id="PTHR17490">
    <property type="entry name" value="SUA5"/>
    <property type="match status" value="1"/>
</dbReference>
<evidence type="ECO:0000256" key="7">
    <source>
        <dbReference type="ARBA" id="ARBA00022695"/>
    </source>
</evidence>
<dbReference type="PATRIC" id="fig|742725.3.peg.1989"/>
<dbReference type="GO" id="GO:0061710">
    <property type="term" value="F:L-threonylcarbamoyladenylate synthase"/>
    <property type="evidence" value="ECO:0007669"/>
    <property type="project" value="UniProtKB-EC"/>
</dbReference>
<organism evidence="13 14">
    <name type="scientific">Alistipes indistinctus YIT 12060</name>
    <dbReference type="NCBI Taxonomy" id="742725"/>
    <lineage>
        <taxon>Bacteria</taxon>
        <taxon>Pseudomonadati</taxon>
        <taxon>Bacteroidota</taxon>
        <taxon>Bacteroidia</taxon>
        <taxon>Bacteroidales</taxon>
        <taxon>Rikenellaceae</taxon>
        <taxon>Alistipes</taxon>
    </lineage>
</organism>
<dbReference type="PROSITE" id="PS51163">
    <property type="entry name" value="YRDC"/>
    <property type="match status" value="1"/>
</dbReference>
<dbReference type="eggNOG" id="COG0009">
    <property type="taxonomic scope" value="Bacteria"/>
</dbReference>
<dbReference type="GO" id="GO:0003725">
    <property type="term" value="F:double-stranded RNA binding"/>
    <property type="evidence" value="ECO:0007669"/>
    <property type="project" value="InterPro"/>
</dbReference>
<dbReference type="InterPro" id="IPR017945">
    <property type="entry name" value="DHBP_synth_RibB-like_a/b_dom"/>
</dbReference>